<dbReference type="EMBL" id="CM004403">
    <property type="protein sequence ID" value="KAG8634408.1"/>
    <property type="molecule type" value="Genomic_DNA"/>
</dbReference>
<reference evidence="2" key="1">
    <citation type="journal article" date="2016" name="Nat. Biotechnol.">
        <title>Sequencing wild and cultivated cassava and related species reveals extensive interspecific hybridization and genetic diversity.</title>
        <authorList>
            <person name="Bredeson J.V."/>
            <person name="Lyons J.B."/>
            <person name="Prochnik S.E."/>
            <person name="Wu G.A."/>
            <person name="Ha C.M."/>
            <person name="Edsinger-Gonzales E."/>
            <person name="Grimwood J."/>
            <person name="Schmutz J."/>
            <person name="Rabbi I.Y."/>
            <person name="Egesi C."/>
            <person name="Nauluvula P."/>
            <person name="Lebot V."/>
            <person name="Ndunguru J."/>
            <person name="Mkamilo G."/>
            <person name="Bart R.S."/>
            <person name="Setter T.L."/>
            <person name="Gleadow R.M."/>
            <person name="Kulakow P."/>
            <person name="Ferguson M.E."/>
            <person name="Rounsley S."/>
            <person name="Rokhsar D.S."/>
        </authorList>
    </citation>
    <scope>NUCLEOTIDE SEQUENCE [LARGE SCALE GENOMIC DNA]</scope>
    <source>
        <strain evidence="2">cv. AM560-2</strain>
    </source>
</reference>
<name>A0ACB7G2B2_MANES</name>
<comment type="caution">
    <text evidence="1">The sequence shown here is derived from an EMBL/GenBank/DDBJ whole genome shotgun (WGS) entry which is preliminary data.</text>
</comment>
<gene>
    <name evidence="1" type="ORF">MANES_17G030000v8</name>
</gene>
<proteinExistence type="predicted"/>
<accession>A0ACB7G2B2</accession>
<evidence type="ECO:0000313" key="2">
    <source>
        <dbReference type="Proteomes" id="UP000091857"/>
    </source>
</evidence>
<organism evidence="1 2">
    <name type="scientific">Manihot esculenta</name>
    <name type="common">Cassava</name>
    <name type="synonym">Jatropha manihot</name>
    <dbReference type="NCBI Taxonomy" id="3983"/>
    <lineage>
        <taxon>Eukaryota</taxon>
        <taxon>Viridiplantae</taxon>
        <taxon>Streptophyta</taxon>
        <taxon>Embryophyta</taxon>
        <taxon>Tracheophyta</taxon>
        <taxon>Spermatophyta</taxon>
        <taxon>Magnoliopsida</taxon>
        <taxon>eudicotyledons</taxon>
        <taxon>Gunneridae</taxon>
        <taxon>Pentapetalae</taxon>
        <taxon>rosids</taxon>
        <taxon>fabids</taxon>
        <taxon>Malpighiales</taxon>
        <taxon>Euphorbiaceae</taxon>
        <taxon>Crotonoideae</taxon>
        <taxon>Manihoteae</taxon>
        <taxon>Manihot</taxon>
    </lineage>
</organism>
<keyword evidence="2" id="KW-1185">Reference proteome</keyword>
<sequence>MISTTSFALILYLLILFISLASSQQLFCYITGNFTTNSTYAQNRGLLLSSLSSNIKKNGSFYATSVGQDSDKVYGLVLCRADSSSEACSICVDYGIQNLISNCPNQKEAISWGGGSDLLPCIIRYANRNIFGRAELEPSNAGFNSRNLPSNITQFSEIWSSLMERVGTRASMGSSEIKFATGEANYSTGLHETIYVMMQCTPDISQSYCSYCLQQAVDKYTDCCSGKKGGYILKPSCWFRWDLFPFNASAAAADAPPSPSPPPPPPPPPSPTTTIAKDNGGIKSDTVVIIAVPVVSFLLLITFTYILFRRRKQRHRSMHVSEGNDESAPTVESLQFDIETIRVATSNFSDDNKLGEGGFGTVYKGRLPDGPDIAVKRWSRNSRQGEVEFKNEVRLVAMLQHRNLVRLLGFCLQEREKLLIYEFVPNSSLDRYIFDLNRRLLLDWNKRYKIIKGVARGMLYLHQDSRTRIIHRDLKASNILLDEQMNPKISDFGTARLFAMDQSQDSTRRIVGTYGYMPPEYAMHGRFSVKSDVFSFGVLVLEIMSGQKAACFQNEEMDENLLTYAWRNWNEGTPLNLIDAIPLSDGSRNEMIRCIHIGLLCIQEEPTRRPTMDSVILMLSSHSLSLPQPDRVAYLLYSTVDEERRTPPNQEINVVNQSINEASFSEQSPR</sequence>
<evidence type="ECO:0000313" key="1">
    <source>
        <dbReference type="EMBL" id="KAG8634408.1"/>
    </source>
</evidence>
<protein>
    <submittedName>
        <fullName evidence="1">Uncharacterized protein</fullName>
    </submittedName>
</protein>
<dbReference type="Proteomes" id="UP000091857">
    <property type="component" value="Chromosome 17"/>
</dbReference>